<evidence type="ECO:0000256" key="4">
    <source>
        <dbReference type="ARBA" id="ARBA00012572"/>
    </source>
</evidence>
<dbReference type="InterPro" id="IPR044643">
    <property type="entry name" value="TrpF_fam"/>
</dbReference>
<keyword evidence="7 10" id="KW-0822">Tryptophan biosynthesis</keyword>
<evidence type="ECO:0000256" key="5">
    <source>
        <dbReference type="ARBA" id="ARBA00022272"/>
    </source>
</evidence>
<evidence type="ECO:0000256" key="6">
    <source>
        <dbReference type="ARBA" id="ARBA00022605"/>
    </source>
</evidence>
<sequence>MTKVKICGLRTKEAVQAVVEAGADYIGFVFADSRRKVSSKEANSLAQLIPDTIQKVGVFVSPSLEELQEVSREVSLDLIQIHGDYDEACRSLGLPIIRALAVGKDKQLFSEVADYYLFDAPTAGSGVRFDWEAFDAQNAIKPYFIAGGLTPENVTDCIAHFHPYAVDVSSGVETDGKKDVDKIKAFIKGVKHGL</sequence>
<dbReference type="InterPro" id="IPR001240">
    <property type="entry name" value="PRAI_dom"/>
</dbReference>
<dbReference type="InterPro" id="IPR013785">
    <property type="entry name" value="Aldolase_TIM"/>
</dbReference>
<dbReference type="Pfam" id="PF00697">
    <property type="entry name" value="PRAI"/>
    <property type="match status" value="1"/>
</dbReference>
<dbReference type="EC" id="5.3.1.24" evidence="4 10"/>
<evidence type="ECO:0000259" key="11">
    <source>
        <dbReference type="Pfam" id="PF00697"/>
    </source>
</evidence>
<comment type="similarity">
    <text evidence="3 10">Belongs to the TrpF family.</text>
</comment>
<reference evidence="12 13" key="1">
    <citation type="submission" date="2018-06" db="EMBL/GenBank/DDBJ databases">
        <authorList>
            <consortium name="Pathogen Informatics"/>
            <person name="Doyle S."/>
        </authorList>
    </citation>
    <scope>NUCLEOTIDE SEQUENCE [LARGE SCALE GENOMIC DNA]</scope>
    <source>
        <strain evidence="12 13">NCTC12224</strain>
    </source>
</reference>
<name>A0A380K8G2_9STRE</name>
<dbReference type="AlphaFoldDB" id="A0A380K8G2"/>
<evidence type="ECO:0000313" key="12">
    <source>
        <dbReference type="EMBL" id="SUN60974.1"/>
    </source>
</evidence>
<evidence type="ECO:0000256" key="3">
    <source>
        <dbReference type="ARBA" id="ARBA00007571"/>
    </source>
</evidence>
<dbReference type="Gene3D" id="3.20.20.70">
    <property type="entry name" value="Aldolase class I"/>
    <property type="match status" value="1"/>
</dbReference>
<dbReference type="SUPFAM" id="SSF51366">
    <property type="entry name" value="Ribulose-phoshate binding barrel"/>
    <property type="match status" value="1"/>
</dbReference>
<dbReference type="GO" id="GO:0000162">
    <property type="term" value="P:L-tryptophan biosynthetic process"/>
    <property type="evidence" value="ECO:0007669"/>
    <property type="project" value="UniProtKB-UniRule"/>
</dbReference>
<gene>
    <name evidence="10 12" type="primary">trpF</name>
    <name evidence="12" type="ORF">NCTC12224_01261</name>
</gene>
<keyword evidence="13" id="KW-1185">Reference proteome</keyword>
<evidence type="ECO:0000313" key="13">
    <source>
        <dbReference type="Proteomes" id="UP000254924"/>
    </source>
</evidence>
<keyword evidence="6 10" id="KW-0028">Amino-acid biosynthesis</keyword>
<evidence type="ECO:0000256" key="8">
    <source>
        <dbReference type="ARBA" id="ARBA00023141"/>
    </source>
</evidence>
<evidence type="ECO:0000256" key="1">
    <source>
        <dbReference type="ARBA" id="ARBA00001164"/>
    </source>
</evidence>
<keyword evidence="8 10" id="KW-0057">Aromatic amino acid biosynthesis</keyword>
<dbReference type="HAMAP" id="MF_00135">
    <property type="entry name" value="PRAI"/>
    <property type="match status" value="1"/>
</dbReference>
<proteinExistence type="inferred from homology"/>
<comment type="catalytic activity">
    <reaction evidence="1 10">
        <text>N-(5-phospho-beta-D-ribosyl)anthranilate = 1-(2-carboxyphenylamino)-1-deoxy-D-ribulose 5-phosphate</text>
        <dbReference type="Rhea" id="RHEA:21540"/>
        <dbReference type="ChEBI" id="CHEBI:18277"/>
        <dbReference type="ChEBI" id="CHEBI:58613"/>
        <dbReference type="EC" id="5.3.1.24"/>
    </reaction>
</comment>
<evidence type="ECO:0000256" key="7">
    <source>
        <dbReference type="ARBA" id="ARBA00022822"/>
    </source>
</evidence>
<dbReference type="FunFam" id="3.20.20.70:FF:000075">
    <property type="entry name" value="Tryptophan biosynthesis protein TRP1"/>
    <property type="match status" value="1"/>
</dbReference>
<dbReference type="UniPathway" id="UPA00035">
    <property type="reaction ID" value="UER00042"/>
</dbReference>
<feature type="domain" description="N-(5'phosphoribosyl) anthranilate isomerase (PRAI)" evidence="11">
    <location>
        <begin position="4"/>
        <end position="188"/>
    </location>
</feature>
<organism evidence="12 13">
    <name type="scientific">Streptococcus hyointestinalis</name>
    <dbReference type="NCBI Taxonomy" id="1337"/>
    <lineage>
        <taxon>Bacteria</taxon>
        <taxon>Bacillati</taxon>
        <taxon>Bacillota</taxon>
        <taxon>Bacilli</taxon>
        <taxon>Lactobacillales</taxon>
        <taxon>Streptococcaceae</taxon>
        <taxon>Streptococcus</taxon>
    </lineage>
</organism>
<dbReference type="CDD" id="cd00405">
    <property type="entry name" value="PRAI"/>
    <property type="match status" value="1"/>
</dbReference>
<evidence type="ECO:0000256" key="2">
    <source>
        <dbReference type="ARBA" id="ARBA00004664"/>
    </source>
</evidence>
<protein>
    <recommendedName>
        <fullName evidence="5 10">N-(5'-phosphoribosyl)anthranilate isomerase</fullName>
        <shortName evidence="10">PRAI</shortName>
        <ecNumber evidence="4 10">5.3.1.24</ecNumber>
    </recommendedName>
</protein>
<dbReference type="OrthoDB" id="9786954at2"/>
<dbReference type="NCBIfam" id="NF002300">
    <property type="entry name" value="PRK01222.1-7"/>
    <property type="match status" value="1"/>
</dbReference>
<dbReference type="Proteomes" id="UP000254924">
    <property type="component" value="Unassembled WGS sequence"/>
</dbReference>
<dbReference type="EMBL" id="UHFN01000007">
    <property type="protein sequence ID" value="SUN60974.1"/>
    <property type="molecule type" value="Genomic_DNA"/>
</dbReference>
<evidence type="ECO:0000256" key="9">
    <source>
        <dbReference type="ARBA" id="ARBA00023235"/>
    </source>
</evidence>
<comment type="pathway">
    <text evidence="2 10">Amino-acid biosynthesis; L-tryptophan biosynthesis; L-tryptophan from chorismate: step 3/5.</text>
</comment>
<evidence type="ECO:0000256" key="10">
    <source>
        <dbReference type="HAMAP-Rule" id="MF_00135"/>
    </source>
</evidence>
<dbReference type="InterPro" id="IPR011060">
    <property type="entry name" value="RibuloseP-bd_barrel"/>
</dbReference>
<keyword evidence="9 10" id="KW-0413">Isomerase</keyword>
<accession>A0A380K8G2</accession>
<dbReference type="GO" id="GO:0004640">
    <property type="term" value="F:phosphoribosylanthranilate isomerase activity"/>
    <property type="evidence" value="ECO:0007669"/>
    <property type="project" value="UniProtKB-UniRule"/>
</dbReference>
<dbReference type="PANTHER" id="PTHR42894:SF1">
    <property type="entry name" value="N-(5'-PHOSPHORIBOSYL)ANTHRANILATE ISOMERASE"/>
    <property type="match status" value="1"/>
</dbReference>
<dbReference type="PANTHER" id="PTHR42894">
    <property type="entry name" value="N-(5'-PHOSPHORIBOSYL)ANTHRANILATE ISOMERASE"/>
    <property type="match status" value="1"/>
</dbReference>